<proteinExistence type="predicted"/>
<keyword evidence="3" id="KW-1185">Reference proteome</keyword>
<sequence>MICNYRALLLAGAFSLPTMANEAVIWEFAGTTYTVQGHSSNYTVDAVRTSELSTNQIKSLCRKGLGLPLRAEYEDELIVKGVINERFSSWPLTNLKYELADIRYSDVSRTSATCSATLTDSGKVTNLKTTALSYAVAYYTTKQYDALKQMLPYVMKQPAIAMDGAGLVTLLLSQQDIKKAQAYFEHYVDVAAVKNDSIKLWLAQWQQDIDLSQSISIAKQCQSSACQQLLIQLEEMIAEQEQDSAGDLSSYF</sequence>
<name>A0A2T3JMY9_9GAMM</name>
<dbReference type="Proteomes" id="UP000240987">
    <property type="component" value="Unassembled WGS sequence"/>
</dbReference>
<comment type="caution">
    <text evidence="2">The sequence shown here is derived from an EMBL/GenBank/DDBJ whole genome shotgun (WGS) entry which is preliminary data.</text>
</comment>
<dbReference type="OrthoDB" id="5824757at2"/>
<feature type="signal peptide" evidence="1">
    <location>
        <begin position="1"/>
        <end position="20"/>
    </location>
</feature>
<evidence type="ECO:0000313" key="2">
    <source>
        <dbReference type="EMBL" id="PSU50320.1"/>
    </source>
</evidence>
<accession>A0A2T3JMY9</accession>
<dbReference type="AlphaFoldDB" id="A0A2T3JMY9"/>
<dbReference type="RefSeq" id="WP_107241925.1">
    <property type="nucleotide sequence ID" value="NZ_PYMJ01000004.1"/>
</dbReference>
<organism evidence="2 3">
    <name type="scientific">Photobacterium frigidiphilum</name>
    <dbReference type="NCBI Taxonomy" id="264736"/>
    <lineage>
        <taxon>Bacteria</taxon>
        <taxon>Pseudomonadati</taxon>
        <taxon>Pseudomonadota</taxon>
        <taxon>Gammaproteobacteria</taxon>
        <taxon>Vibrionales</taxon>
        <taxon>Vibrionaceae</taxon>
        <taxon>Photobacterium</taxon>
    </lineage>
</organism>
<reference evidence="2 3" key="1">
    <citation type="submission" date="2018-01" db="EMBL/GenBank/DDBJ databases">
        <title>Whole genome sequencing of Histamine producing bacteria.</title>
        <authorList>
            <person name="Butler K."/>
        </authorList>
    </citation>
    <scope>NUCLEOTIDE SEQUENCE [LARGE SCALE GENOMIC DNA]</scope>
    <source>
        <strain evidence="2 3">JCM 12947</strain>
    </source>
</reference>
<gene>
    <name evidence="2" type="ORF">C9J12_05300</name>
</gene>
<keyword evidence="1" id="KW-0732">Signal</keyword>
<protein>
    <submittedName>
        <fullName evidence="2">Uncharacterized protein</fullName>
    </submittedName>
</protein>
<dbReference type="EMBL" id="PYMJ01000004">
    <property type="protein sequence ID" value="PSU50320.1"/>
    <property type="molecule type" value="Genomic_DNA"/>
</dbReference>
<evidence type="ECO:0000313" key="3">
    <source>
        <dbReference type="Proteomes" id="UP000240987"/>
    </source>
</evidence>
<feature type="chain" id="PRO_5015581926" evidence="1">
    <location>
        <begin position="21"/>
        <end position="252"/>
    </location>
</feature>
<evidence type="ECO:0000256" key="1">
    <source>
        <dbReference type="SAM" id="SignalP"/>
    </source>
</evidence>